<comment type="similarity">
    <text evidence="1">Belongs to the peptidase A24 family.</text>
</comment>
<dbReference type="PANTHER" id="PTHR30487">
    <property type="entry name" value="TYPE 4 PREPILIN-LIKE PROTEINS LEADER PEPTIDE-PROCESSING ENZYME"/>
    <property type="match status" value="1"/>
</dbReference>
<dbReference type="Pfam" id="PF01478">
    <property type="entry name" value="Peptidase_A24"/>
    <property type="match status" value="1"/>
</dbReference>
<dbReference type="Proteomes" id="UP000481043">
    <property type="component" value="Unassembled WGS sequence"/>
</dbReference>
<reference evidence="4 5" key="1">
    <citation type="submission" date="2020-02" db="EMBL/GenBank/DDBJ databases">
        <title>Bacillus aquiflavi sp. nov., isolated from yellow water of strong flavor Chinese baijiu in Yibin region of China.</title>
        <authorList>
            <person name="Xie J."/>
        </authorList>
    </citation>
    <scope>NUCLEOTIDE SEQUENCE [LARGE SCALE GENOMIC DNA]</scope>
    <source>
        <strain evidence="4 5">SA4</strain>
    </source>
</reference>
<feature type="domain" description="Prepilin type IV endopeptidase peptidase" evidence="3">
    <location>
        <begin position="5"/>
        <end position="108"/>
    </location>
</feature>
<evidence type="ECO:0000313" key="4">
    <source>
        <dbReference type="EMBL" id="NEY71013.1"/>
    </source>
</evidence>
<dbReference type="InterPro" id="IPR000045">
    <property type="entry name" value="Prepilin_IV_endopep_pep"/>
</dbReference>
<sequence>MVMNILLLIVLLICLVTDLKSRKIYNKVIFPSLLLTFILHFSLDGLSGLGFSLLGFVVGFSILLIPYFLGGMGAGDVKLLAVIGAMKGMNFVILTSIYMALLGGVIALLVLMFRKGALQRIKSIFYSMSCFRSGVRLPLFLDKEGLKTTYPYGVAITGGALVSLFYKGWIL</sequence>
<protein>
    <recommendedName>
        <fullName evidence="3">Prepilin type IV endopeptidase peptidase domain-containing protein</fullName>
    </recommendedName>
</protein>
<dbReference type="GO" id="GO:0004190">
    <property type="term" value="F:aspartic-type endopeptidase activity"/>
    <property type="evidence" value="ECO:0007669"/>
    <property type="project" value="InterPro"/>
</dbReference>
<keyword evidence="2" id="KW-1133">Transmembrane helix</keyword>
<dbReference type="GO" id="GO:0005886">
    <property type="term" value="C:plasma membrane"/>
    <property type="evidence" value="ECO:0007669"/>
    <property type="project" value="TreeGrafter"/>
</dbReference>
<name>A0A6M0Q482_9BACI</name>
<evidence type="ECO:0000256" key="1">
    <source>
        <dbReference type="ARBA" id="ARBA00005801"/>
    </source>
</evidence>
<organism evidence="4 5">
    <name type="scientific">Bacillus mesophilus</name>
    <dbReference type="NCBI Taxonomy" id="1808955"/>
    <lineage>
        <taxon>Bacteria</taxon>
        <taxon>Bacillati</taxon>
        <taxon>Bacillota</taxon>
        <taxon>Bacilli</taxon>
        <taxon>Bacillales</taxon>
        <taxon>Bacillaceae</taxon>
        <taxon>Bacillus</taxon>
    </lineage>
</organism>
<dbReference type="InterPro" id="IPR050882">
    <property type="entry name" value="Prepilin_peptidase/N-MTase"/>
</dbReference>
<feature type="transmembrane region" description="Helical" evidence="2">
    <location>
        <begin position="45"/>
        <end position="70"/>
    </location>
</feature>
<dbReference type="PANTHER" id="PTHR30487:SF0">
    <property type="entry name" value="PREPILIN LEADER PEPTIDASE_N-METHYLTRANSFERASE-RELATED"/>
    <property type="match status" value="1"/>
</dbReference>
<feature type="transmembrane region" description="Helical" evidence="2">
    <location>
        <begin position="91"/>
        <end position="113"/>
    </location>
</feature>
<feature type="transmembrane region" description="Helical" evidence="2">
    <location>
        <begin position="149"/>
        <end position="166"/>
    </location>
</feature>
<evidence type="ECO:0000313" key="5">
    <source>
        <dbReference type="Proteomes" id="UP000481043"/>
    </source>
</evidence>
<comment type="caution">
    <text evidence="4">The sequence shown here is derived from an EMBL/GenBank/DDBJ whole genome shotgun (WGS) entry which is preliminary data.</text>
</comment>
<keyword evidence="2" id="KW-0472">Membrane</keyword>
<dbReference type="GO" id="GO:0006465">
    <property type="term" value="P:signal peptide processing"/>
    <property type="evidence" value="ECO:0007669"/>
    <property type="project" value="TreeGrafter"/>
</dbReference>
<evidence type="ECO:0000259" key="3">
    <source>
        <dbReference type="Pfam" id="PF01478"/>
    </source>
</evidence>
<accession>A0A6M0Q482</accession>
<keyword evidence="5" id="KW-1185">Reference proteome</keyword>
<dbReference type="AlphaFoldDB" id="A0A6M0Q482"/>
<keyword evidence="2" id="KW-0812">Transmembrane</keyword>
<dbReference type="EMBL" id="JAAIWM010000001">
    <property type="protein sequence ID" value="NEY71013.1"/>
    <property type="molecule type" value="Genomic_DNA"/>
</dbReference>
<proteinExistence type="inferred from homology"/>
<dbReference type="Gene3D" id="1.20.120.1220">
    <property type="match status" value="1"/>
</dbReference>
<evidence type="ECO:0000256" key="2">
    <source>
        <dbReference type="SAM" id="Phobius"/>
    </source>
</evidence>
<gene>
    <name evidence="4" type="ORF">G4D63_04570</name>
</gene>